<evidence type="ECO:0000313" key="3">
    <source>
        <dbReference type="EMBL" id="SEG73011.1"/>
    </source>
</evidence>
<dbReference type="SUPFAM" id="SSF54637">
    <property type="entry name" value="Thioesterase/thiol ester dehydrase-isomerase"/>
    <property type="match status" value="2"/>
</dbReference>
<proteinExistence type="predicted"/>
<dbReference type="Gene3D" id="2.40.160.210">
    <property type="entry name" value="Acyl-CoA thioesterase, double hotdog domain"/>
    <property type="match status" value="1"/>
</dbReference>
<dbReference type="InterPro" id="IPR049450">
    <property type="entry name" value="ACOT8-like_C"/>
</dbReference>
<gene>
    <name evidence="3" type="ORF">SAMN04489712_11060</name>
</gene>
<dbReference type="PANTHER" id="PTHR38110:SF1">
    <property type="entry name" value="THIOESTERASE DOMAIN-CONTAINING PROTEIN"/>
    <property type="match status" value="1"/>
</dbReference>
<sequence>MGDLAVDAAVTGGDGRYTAELSPEWDAWGPNGGYLAAILVQAARAHSPLSRVASVSCHFVSVGRFAPVELEVVGLRRSKRAESVRCSMRQDGKPIAEALIWLTADHLDGLRHDAATMPEVPGPEQLRSFAELTSDSDPPPLAMWNNIEGKPLYWPEDGESVTPGRPYYGAWYRFPAHTTDDVARQLVLLDVLAWGSAWSAHPPDSGYIAPNLDLNVQFHRPAAEEEWLFGEGTADVAEDGLIGFRTRVWSRGRKLLASGSGQLLCRPDPSIPR</sequence>
<accession>A0A1H6CJ46</accession>
<name>A0A1H6CJ46_9ACTN</name>
<dbReference type="EMBL" id="FNVO01000010">
    <property type="protein sequence ID" value="SEG73011.1"/>
    <property type="molecule type" value="Genomic_DNA"/>
</dbReference>
<dbReference type="Proteomes" id="UP000236723">
    <property type="component" value="Unassembled WGS sequence"/>
</dbReference>
<evidence type="ECO:0000259" key="2">
    <source>
        <dbReference type="Pfam" id="PF20789"/>
    </source>
</evidence>
<dbReference type="InterPro" id="IPR029069">
    <property type="entry name" value="HotDog_dom_sf"/>
</dbReference>
<dbReference type="RefSeq" id="WP_103939787.1">
    <property type="nucleotide sequence ID" value="NZ_FNVO01000010.1"/>
</dbReference>
<dbReference type="InterPro" id="IPR049449">
    <property type="entry name" value="TesB_ACOT8-like_N"/>
</dbReference>
<dbReference type="Pfam" id="PF20789">
    <property type="entry name" value="4HBT_3C"/>
    <property type="match status" value="1"/>
</dbReference>
<organism evidence="3 4">
    <name type="scientific">Thermomonospora echinospora</name>
    <dbReference type="NCBI Taxonomy" id="1992"/>
    <lineage>
        <taxon>Bacteria</taxon>
        <taxon>Bacillati</taxon>
        <taxon>Actinomycetota</taxon>
        <taxon>Actinomycetes</taxon>
        <taxon>Streptosporangiales</taxon>
        <taxon>Thermomonosporaceae</taxon>
        <taxon>Thermomonospora</taxon>
    </lineage>
</organism>
<dbReference type="AlphaFoldDB" id="A0A1H6CJ46"/>
<feature type="domain" description="Acyl-CoA thioesterase-like N-terminal HotDog" evidence="1">
    <location>
        <begin position="22"/>
        <end position="102"/>
    </location>
</feature>
<evidence type="ECO:0000313" key="4">
    <source>
        <dbReference type="Proteomes" id="UP000236723"/>
    </source>
</evidence>
<feature type="domain" description="Acyl-CoA thioesterase-like C-terminal" evidence="2">
    <location>
        <begin position="146"/>
        <end position="259"/>
    </location>
</feature>
<dbReference type="OrthoDB" id="3679799at2"/>
<reference evidence="4" key="1">
    <citation type="submission" date="2016-10" db="EMBL/GenBank/DDBJ databases">
        <authorList>
            <person name="Varghese N."/>
            <person name="Submissions S."/>
        </authorList>
    </citation>
    <scope>NUCLEOTIDE SEQUENCE [LARGE SCALE GENOMIC DNA]</scope>
    <source>
        <strain evidence="4">DSM 43163</strain>
    </source>
</reference>
<dbReference type="Pfam" id="PF13622">
    <property type="entry name" value="4HBT_3"/>
    <property type="match status" value="1"/>
</dbReference>
<keyword evidence="4" id="KW-1185">Reference proteome</keyword>
<evidence type="ECO:0000259" key="1">
    <source>
        <dbReference type="Pfam" id="PF13622"/>
    </source>
</evidence>
<protein>
    <submittedName>
        <fullName evidence="3">Acyl-CoA thioesterase</fullName>
    </submittedName>
</protein>
<dbReference type="PANTHER" id="PTHR38110">
    <property type="entry name" value="CHROMOSOME 23, WHOLE GENOME SHOTGUN SEQUENCE"/>
    <property type="match status" value="1"/>
</dbReference>
<dbReference type="InterPro" id="IPR042171">
    <property type="entry name" value="Acyl-CoA_hotdog"/>
</dbReference>
<dbReference type="InterPro" id="IPR052389">
    <property type="entry name" value="Sec_Metab_Biosynth-Assoc"/>
</dbReference>